<dbReference type="PANTHER" id="PTHR23028:SF53">
    <property type="entry name" value="ACYL_TRANSF_3 DOMAIN-CONTAINING PROTEIN"/>
    <property type="match status" value="1"/>
</dbReference>
<dbReference type="InterPro" id="IPR050879">
    <property type="entry name" value="Acyltransferase_3"/>
</dbReference>
<keyword evidence="1" id="KW-0812">Transmembrane</keyword>
<keyword evidence="4" id="KW-1185">Reference proteome</keyword>
<feature type="transmembrane region" description="Helical" evidence="1">
    <location>
        <begin position="12"/>
        <end position="31"/>
    </location>
</feature>
<feature type="transmembrane region" description="Helical" evidence="1">
    <location>
        <begin position="88"/>
        <end position="107"/>
    </location>
</feature>
<dbReference type="PANTHER" id="PTHR23028">
    <property type="entry name" value="ACETYLTRANSFERASE"/>
    <property type="match status" value="1"/>
</dbReference>
<feature type="domain" description="Acyltransferase 3" evidence="2">
    <location>
        <begin position="10"/>
        <end position="321"/>
    </location>
</feature>
<keyword evidence="1" id="KW-0472">Membrane</keyword>
<name>A0A3A4A3D7_9ACTN</name>
<keyword evidence="1" id="KW-1133">Transmembrane helix</keyword>
<feature type="transmembrane region" description="Helical" evidence="1">
    <location>
        <begin position="303"/>
        <end position="325"/>
    </location>
</feature>
<dbReference type="GO" id="GO:0016020">
    <property type="term" value="C:membrane"/>
    <property type="evidence" value="ECO:0007669"/>
    <property type="project" value="TreeGrafter"/>
</dbReference>
<evidence type="ECO:0000313" key="4">
    <source>
        <dbReference type="Proteomes" id="UP000265768"/>
    </source>
</evidence>
<dbReference type="OrthoDB" id="9807745at2"/>
<dbReference type="RefSeq" id="WP_119931169.1">
    <property type="nucleotide sequence ID" value="NZ_QZEY01000023.1"/>
</dbReference>
<dbReference type="GO" id="GO:0009103">
    <property type="term" value="P:lipopolysaccharide biosynthetic process"/>
    <property type="evidence" value="ECO:0007669"/>
    <property type="project" value="TreeGrafter"/>
</dbReference>
<dbReference type="EMBL" id="QZEY01000023">
    <property type="protein sequence ID" value="RJL22094.1"/>
    <property type="molecule type" value="Genomic_DNA"/>
</dbReference>
<keyword evidence="3" id="KW-0012">Acyltransferase</keyword>
<dbReference type="Pfam" id="PF01757">
    <property type="entry name" value="Acyl_transf_3"/>
    <property type="match status" value="1"/>
</dbReference>
<evidence type="ECO:0000256" key="1">
    <source>
        <dbReference type="SAM" id="Phobius"/>
    </source>
</evidence>
<dbReference type="Proteomes" id="UP000265768">
    <property type="component" value="Unassembled WGS sequence"/>
</dbReference>
<proteinExistence type="predicted"/>
<dbReference type="AlphaFoldDB" id="A0A3A4A3D7"/>
<evidence type="ECO:0000313" key="3">
    <source>
        <dbReference type="EMBL" id="RJL22094.1"/>
    </source>
</evidence>
<feature type="transmembrane region" description="Helical" evidence="1">
    <location>
        <begin position="213"/>
        <end position="231"/>
    </location>
</feature>
<feature type="transmembrane region" description="Helical" evidence="1">
    <location>
        <begin position="243"/>
        <end position="266"/>
    </location>
</feature>
<evidence type="ECO:0000259" key="2">
    <source>
        <dbReference type="Pfam" id="PF01757"/>
    </source>
</evidence>
<feature type="transmembrane region" description="Helical" evidence="1">
    <location>
        <begin position="137"/>
        <end position="159"/>
    </location>
</feature>
<reference evidence="3 4" key="1">
    <citation type="submission" date="2018-09" db="EMBL/GenBank/DDBJ databases">
        <title>YIM 75507 draft genome.</title>
        <authorList>
            <person name="Tang S."/>
            <person name="Feng Y."/>
        </authorList>
    </citation>
    <scope>NUCLEOTIDE SEQUENCE [LARGE SCALE GENOMIC DNA]</scope>
    <source>
        <strain evidence="3 4">YIM 75507</strain>
    </source>
</reference>
<keyword evidence="3" id="KW-0808">Transferase</keyword>
<feature type="transmembrane region" description="Helical" evidence="1">
    <location>
        <begin position="278"/>
        <end position="297"/>
    </location>
</feature>
<dbReference type="InterPro" id="IPR002656">
    <property type="entry name" value="Acyl_transf_3_dom"/>
</dbReference>
<gene>
    <name evidence="3" type="ORF">D5H75_36495</name>
</gene>
<sequence>MLSTPSKRLAELDLLRLVAVLAGMAYGWLGVDARVWAMRPTELFGPGALLGEHVARLFFVISGFLVLESLRGRGAREFLLARLARIYPAYWVSVAAVALGAFLPGWIRLGPPLGIGEWAANLTLFQSVLGVPHAQPIYWALWAELRFFLLAAVLAAAGATYRRTVVFMSVWLAASLFAHKDEAVLQALFLREEAPYFLAGMAFALIRRHGPAIVPWGFAGVGWALAVYYAVRPEMRPGGSTPLLVVAAVTAVFALPALAAAGVFRIRERPWLTGLAELAYPLFLFHQVTAMALIPVLRRHLTPWAVVAVALAVSVALAYLVRHLVERPAVRLTRRRVATRAAAVKGA</sequence>
<dbReference type="GO" id="GO:0016747">
    <property type="term" value="F:acyltransferase activity, transferring groups other than amino-acyl groups"/>
    <property type="evidence" value="ECO:0007669"/>
    <property type="project" value="InterPro"/>
</dbReference>
<comment type="caution">
    <text evidence="3">The sequence shown here is derived from an EMBL/GenBank/DDBJ whole genome shotgun (WGS) entry which is preliminary data.</text>
</comment>
<organism evidence="3 4">
    <name type="scientific">Bailinhaonella thermotolerans</name>
    <dbReference type="NCBI Taxonomy" id="1070861"/>
    <lineage>
        <taxon>Bacteria</taxon>
        <taxon>Bacillati</taxon>
        <taxon>Actinomycetota</taxon>
        <taxon>Actinomycetes</taxon>
        <taxon>Streptosporangiales</taxon>
        <taxon>Streptosporangiaceae</taxon>
        <taxon>Bailinhaonella</taxon>
    </lineage>
</organism>
<feature type="transmembrane region" description="Helical" evidence="1">
    <location>
        <begin position="43"/>
        <end position="67"/>
    </location>
</feature>
<accession>A0A3A4A3D7</accession>
<protein>
    <submittedName>
        <fullName evidence="3">Acyltransferase</fullName>
    </submittedName>
</protein>